<dbReference type="InterPro" id="IPR003593">
    <property type="entry name" value="AAA+_ATPase"/>
</dbReference>
<evidence type="ECO:0000256" key="4">
    <source>
        <dbReference type="ARBA" id="ARBA00066388"/>
    </source>
</evidence>
<dbReference type="OrthoDB" id="9802264at2"/>
<dbReference type="PROSITE" id="PS50893">
    <property type="entry name" value="ABC_TRANSPORTER_2"/>
    <property type="match status" value="1"/>
</dbReference>
<proteinExistence type="predicted"/>
<evidence type="ECO:0000256" key="1">
    <source>
        <dbReference type="ARBA" id="ARBA00022448"/>
    </source>
</evidence>
<dbReference type="InterPro" id="IPR051921">
    <property type="entry name" value="ABC_osmolyte_uptake_ATP-bind"/>
</dbReference>
<accession>A0A5R9AK79</accession>
<dbReference type="SUPFAM" id="SSF52540">
    <property type="entry name" value="P-loop containing nucleoside triphosphate hydrolases"/>
    <property type="match status" value="1"/>
</dbReference>
<protein>
    <recommendedName>
        <fullName evidence="4">ABC-type quaternary amine transporter</fullName>
        <ecNumber evidence="4">7.6.2.9</ecNumber>
    </recommendedName>
</protein>
<dbReference type="GO" id="GO:0005524">
    <property type="term" value="F:ATP binding"/>
    <property type="evidence" value="ECO:0007669"/>
    <property type="project" value="UniProtKB-KW"/>
</dbReference>
<evidence type="ECO:0000259" key="5">
    <source>
        <dbReference type="PROSITE" id="PS50893"/>
    </source>
</evidence>
<dbReference type="GO" id="GO:0015418">
    <property type="term" value="F:ABC-type quaternary ammonium compound transporting activity"/>
    <property type="evidence" value="ECO:0007669"/>
    <property type="project" value="UniProtKB-EC"/>
</dbReference>
<dbReference type="RefSeq" id="WP_138169365.1">
    <property type="nucleotide sequence ID" value="NZ_VAWA01000003.1"/>
</dbReference>
<dbReference type="Proteomes" id="UP000306544">
    <property type="component" value="Unassembled WGS sequence"/>
</dbReference>
<dbReference type="Pfam" id="PF00005">
    <property type="entry name" value="ABC_tran"/>
    <property type="match status" value="1"/>
</dbReference>
<evidence type="ECO:0000256" key="3">
    <source>
        <dbReference type="ARBA" id="ARBA00022840"/>
    </source>
</evidence>
<comment type="caution">
    <text evidence="6">The sequence shown here is derived from an EMBL/GenBank/DDBJ whole genome shotgun (WGS) entry which is preliminary data.</text>
</comment>
<dbReference type="EMBL" id="VAWA01000003">
    <property type="protein sequence ID" value="TLP78850.1"/>
    <property type="molecule type" value="Genomic_DNA"/>
</dbReference>
<keyword evidence="1" id="KW-0813">Transport</keyword>
<dbReference type="FunFam" id="3.40.50.300:FF:000425">
    <property type="entry name" value="Probable ABC transporter, ATP-binding subunit"/>
    <property type="match status" value="1"/>
</dbReference>
<name>A0A5R9AK79_9MICC</name>
<reference evidence="6 7" key="1">
    <citation type="submission" date="2019-05" db="EMBL/GenBank/DDBJ databases">
        <title>Nesterenkonia sp. GY239, isolated from the Southern Atlantic Ocean.</title>
        <authorList>
            <person name="Zhang G."/>
        </authorList>
    </citation>
    <scope>NUCLEOTIDE SEQUENCE [LARGE SCALE GENOMIC DNA]</scope>
    <source>
        <strain evidence="6 7">GY239</strain>
    </source>
</reference>
<dbReference type="Gene3D" id="3.40.50.300">
    <property type="entry name" value="P-loop containing nucleotide triphosphate hydrolases"/>
    <property type="match status" value="1"/>
</dbReference>
<keyword evidence="2" id="KW-0547">Nucleotide-binding</keyword>
<dbReference type="AlphaFoldDB" id="A0A5R9AK79"/>
<evidence type="ECO:0000313" key="7">
    <source>
        <dbReference type="Proteomes" id="UP000306544"/>
    </source>
</evidence>
<sequence>MAIDFRKVTKTYPDGTVAVDEFSLHVPSHTCTVLLGSSGCGKSTLLRMVNRMVDPTSGAVLIDEADVATTEPVALRRRIGYVMQEAGLLPHRRVVDNIATVPRLKGASTAEAHRRAHTLMEIVGLDSALARRYPRQLSGGQQQRVGVARALAADPNILLMDEPFGAVDPLVRVELQRELQRIQTELRKTILFVTHDIDEALTLGDQIVVLKKSAEVAQSGTPQEIVEAPANDFVAQFLGLDSARRTLNAVPRATGGWLVSDGRGRPLGVVDSMPDTHTDAD</sequence>
<gene>
    <name evidence="6" type="ORF">FEF27_03010</name>
</gene>
<keyword evidence="3 6" id="KW-0067">ATP-binding</keyword>
<keyword evidence="7" id="KW-1185">Reference proteome</keyword>
<evidence type="ECO:0000313" key="6">
    <source>
        <dbReference type="EMBL" id="TLP78850.1"/>
    </source>
</evidence>
<organism evidence="6 7">
    <name type="scientific">Nesterenkonia sphaerica</name>
    <dbReference type="NCBI Taxonomy" id="1804988"/>
    <lineage>
        <taxon>Bacteria</taxon>
        <taxon>Bacillati</taxon>
        <taxon>Actinomycetota</taxon>
        <taxon>Actinomycetes</taxon>
        <taxon>Micrococcales</taxon>
        <taxon>Micrococcaceae</taxon>
        <taxon>Nesterenkonia</taxon>
    </lineage>
</organism>
<dbReference type="InterPro" id="IPR003439">
    <property type="entry name" value="ABC_transporter-like_ATP-bd"/>
</dbReference>
<evidence type="ECO:0000256" key="2">
    <source>
        <dbReference type="ARBA" id="ARBA00022741"/>
    </source>
</evidence>
<feature type="domain" description="ABC transporter" evidence="5">
    <location>
        <begin position="3"/>
        <end position="238"/>
    </location>
</feature>
<dbReference type="SMART" id="SM00382">
    <property type="entry name" value="AAA"/>
    <property type="match status" value="1"/>
</dbReference>
<dbReference type="PANTHER" id="PTHR43869">
    <property type="entry name" value="GLYCINE BETAINE/PROLINE BETAINE TRANSPORT SYSTEM ATP-BINDING PROTEIN PROV"/>
    <property type="match status" value="1"/>
</dbReference>
<dbReference type="PANTHER" id="PTHR43869:SF1">
    <property type="entry name" value="GLYCINE BETAINE_PROLINE BETAINE TRANSPORT SYSTEM ATP-BINDING PROTEIN PROV"/>
    <property type="match status" value="1"/>
</dbReference>
<dbReference type="EC" id="7.6.2.9" evidence="4"/>
<dbReference type="PROSITE" id="PS00211">
    <property type="entry name" value="ABC_TRANSPORTER_1"/>
    <property type="match status" value="1"/>
</dbReference>
<dbReference type="InterPro" id="IPR017871">
    <property type="entry name" value="ABC_transporter-like_CS"/>
</dbReference>
<dbReference type="InterPro" id="IPR027417">
    <property type="entry name" value="P-loop_NTPase"/>
</dbReference>
<dbReference type="GO" id="GO:0016887">
    <property type="term" value="F:ATP hydrolysis activity"/>
    <property type="evidence" value="ECO:0007669"/>
    <property type="project" value="InterPro"/>
</dbReference>